<protein>
    <submittedName>
        <fullName evidence="3">Phenazine biosynthesis protein PhzF family</fullName>
    </submittedName>
</protein>
<dbReference type="PANTHER" id="PTHR13774:SF32">
    <property type="entry name" value="ANTISENSE-ENHANCING SEQUENCE 1"/>
    <property type="match status" value="1"/>
</dbReference>
<proteinExistence type="inferred from homology"/>
<dbReference type="GO" id="GO:0016853">
    <property type="term" value="F:isomerase activity"/>
    <property type="evidence" value="ECO:0007669"/>
    <property type="project" value="TreeGrafter"/>
</dbReference>
<dbReference type="GO" id="GO:0005737">
    <property type="term" value="C:cytoplasm"/>
    <property type="evidence" value="ECO:0007669"/>
    <property type="project" value="TreeGrafter"/>
</dbReference>
<sequence>MTTRRFAQLDVFSDRALGGNPLAVIVDADGLDAATMQRIAAWTNLSETSFLLPPTQTGADYRVRIFTPRSELPFAGHPSVGSAFVALQTGVVDARKTRLVQECEAGLLPVRVEGEGRARRIHVQAPPARLAAEDPTLAPAIAAALGATPVGAAPRNVCNGPWWIVADLGDEATVRALRPDHAAIAALSARLDAVGLCVFGSAHGGDAAMAVRAFCPGDGIPEDPVTGSANAAIAAWLAATGGLGSYGRRYRASQGREVGRDGIVEVMVDDAGNVWIGGACAPVIEGTMRLD</sequence>
<dbReference type="NCBIfam" id="TIGR00654">
    <property type="entry name" value="PhzF_family"/>
    <property type="match status" value="1"/>
</dbReference>
<dbReference type="Gene3D" id="3.10.310.10">
    <property type="entry name" value="Diaminopimelate Epimerase, Chain A, domain 1"/>
    <property type="match status" value="2"/>
</dbReference>
<evidence type="ECO:0000313" key="3">
    <source>
        <dbReference type="EMBL" id="GAP66649.1"/>
    </source>
</evidence>
<keyword evidence="4" id="KW-1185">Reference proteome</keyword>
<feature type="active site" evidence="2">
    <location>
        <position position="47"/>
    </location>
</feature>
<organism evidence="3">
    <name type="scientific">Mizugakiibacter sediminis</name>
    <dbReference type="NCBI Taxonomy" id="1475481"/>
    <lineage>
        <taxon>Bacteria</taxon>
        <taxon>Pseudomonadati</taxon>
        <taxon>Pseudomonadota</taxon>
        <taxon>Gammaproteobacteria</taxon>
        <taxon>Lysobacterales</taxon>
        <taxon>Rhodanobacteraceae</taxon>
        <taxon>Mizugakiibacter</taxon>
    </lineage>
</organism>
<gene>
    <name evidence="3" type="ORF">MBSD_n1960</name>
</gene>
<dbReference type="OrthoDB" id="9788221at2"/>
<accession>A0A0K8QP47</accession>
<dbReference type="Pfam" id="PF02567">
    <property type="entry name" value="PhzC-PhzF"/>
    <property type="match status" value="1"/>
</dbReference>
<name>A0A0K8QP47_9GAMM</name>
<dbReference type="AlphaFoldDB" id="A0A0K8QP47"/>
<dbReference type="STRING" id="1475481.GCA_000953855_02002"/>
<dbReference type="RefSeq" id="WP_062537238.1">
    <property type="nucleotide sequence ID" value="NZ_DF970222.1"/>
</dbReference>
<evidence type="ECO:0000256" key="1">
    <source>
        <dbReference type="ARBA" id="ARBA00008270"/>
    </source>
</evidence>
<evidence type="ECO:0000313" key="4">
    <source>
        <dbReference type="Proteomes" id="UP000253740"/>
    </source>
</evidence>
<dbReference type="InterPro" id="IPR003719">
    <property type="entry name" value="Phenazine_PhzF-like"/>
</dbReference>
<dbReference type="Proteomes" id="UP000253740">
    <property type="component" value="Unassembled WGS sequence"/>
</dbReference>
<evidence type="ECO:0000256" key="2">
    <source>
        <dbReference type="PIRSR" id="PIRSR016184-1"/>
    </source>
</evidence>
<dbReference type="SUPFAM" id="SSF54506">
    <property type="entry name" value="Diaminopimelate epimerase-like"/>
    <property type="match status" value="1"/>
</dbReference>
<comment type="similarity">
    <text evidence="1">Belongs to the PhzF family.</text>
</comment>
<dbReference type="EMBL" id="DF970222">
    <property type="protein sequence ID" value="GAP66649.1"/>
    <property type="molecule type" value="Genomic_DNA"/>
</dbReference>
<dbReference type="PANTHER" id="PTHR13774">
    <property type="entry name" value="PHENAZINE BIOSYNTHESIS PROTEIN"/>
    <property type="match status" value="1"/>
</dbReference>
<reference evidence="3" key="1">
    <citation type="submission" date="2015-08" db="EMBL/GenBank/DDBJ databases">
        <title>Complete DNA Sequence of Pseudomonas syringae pv. actinidiae, the Causal Agent of Kiwifruit Canker Disease.</title>
        <authorList>
            <person name="Rikkerink E.H.A."/>
            <person name="Fineran P.C."/>
        </authorList>
    </citation>
    <scope>NUCLEOTIDE SEQUENCE</scope>
    <source>
        <strain evidence="3">SkMP5</strain>
    </source>
</reference>
<dbReference type="PIRSF" id="PIRSF016184">
    <property type="entry name" value="PhzC_PhzF"/>
    <property type="match status" value="1"/>
</dbReference>